<proteinExistence type="predicted"/>
<dbReference type="EMBL" id="GBRH01203172">
    <property type="protein sequence ID" value="JAD94723.1"/>
    <property type="molecule type" value="Transcribed_RNA"/>
</dbReference>
<evidence type="ECO:0000313" key="1">
    <source>
        <dbReference type="EMBL" id="JAD94723.1"/>
    </source>
</evidence>
<organism evidence="1">
    <name type="scientific">Arundo donax</name>
    <name type="common">Giant reed</name>
    <name type="synonym">Donax arundinaceus</name>
    <dbReference type="NCBI Taxonomy" id="35708"/>
    <lineage>
        <taxon>Eukaryota</taxon>
        <taxon>Viridiplantae</taxon>
        <taxon>Streptophyta</taxon>
        <taxon>Embryophyta</taxon>
        <taxon>Tracheophyta</taxon>
        <taxon>Spermatophyta</taxon>
        <taxon>Magnoliopsida</taxon>
        <taxon>Liliopsida</taxon>
        <taxon>Poales</taxon>
        <taxon>Poaceae</taxon>
        <taxon>PACMAD clade</taxon>
        <taxon>Arundinoideae</taxon>
        <taxon>Arundineae</taxon>
        <taxon>Arundo</taxon>
    </lineage>
</organism>
<accession>A0A0A9E6S2</accession>
<name>A0A0A9E6S2_ARUDO</name>
<sequence length="67" mass="7586">MDYSRLTDASLLLTEMHSSSLSRMLHGIDSASLLSYLQCKWFLSYSPAPSQIRNGKQLFSHLPNLVQ</sequence>
<protein>
    <submittedName>
        <fullName evidence="1">Uncharacterized protein</fullName>
    </submittedName>
</protein>
<reference evidence="1" key="2">
    <citation type="journal article" date="2015" name="Data Brief">
        <title>Shoot transcriptome of the giant reed, Arundo donax.</title>
        <authorList>
            <person name="Barrero R.A."/>
            <person name="Guerrero F.D."/>
            <person name="Moolhuijzen P."/>
            <person name="Goolsby J.A."/>
            <person name="Tidwell J."/>
            <person name="Bellgard S.E."/>
            <person name="Bellgard M.I."/>
        </authorList>
    </citation>
    <scope>NUCLEOTIDE SEQUENCE</scope>
    <source>
        <tissue evidence="1">Shoot tissue taken approximately 20 cm above the soil surface</tissue>
    </source>
</reference>
<reference evidence="1" key="1">
    <citation type="submission" date="2014-09" db="EMBL/GenBank/DDBJ databases">
        <authorList>
            <person name="Magalhaes I.L.F."/>
            <person name="Oliveira U."/>
            <person name="Santos F.R."/>
            <person name="Vidigal T.H.D.A."/>
            <person name="Brescovit A.D."/>
            <person name="Santos A.J."/>
        </authorList>
    </citation>
    <scope>NUCLEOTIDE SEQUENCE</scope>
    <source>
        <tissue evidence="1">Shoot tissue taken approximately 20 cm above the soil surface</tissue>
    </source>
</reference>
<dbReference type="AlphaFoldDB" id="A0A0A9E6S2"/>